<name>A0A0G2FQG9_9PEZI</name>
<sequence>MKPTSTVLTAALGAASVAQAVTNTTFGFGHGVANYTDGHADNALWVNGEDACDYIYLGVFLETMCDFRGGWFEAPDGSWYQFTGCGTGIGNFCLHNEDHTLISCPTWSRYPHVGDGCSNEHGDYFVDRYFIF</sequence>
<gene>
    <name evidence="2" type="ORF">UCDDA912_g03788</name>
</gene>
<keyword evidence="1" id="KW-0732">Signal</keyword>
<reference evidence="2 3" key="1">
    <citation type="submission" date="2015-05" db="EMBL/GenBank/DDBJ databases">
        <title>Distinctive expansion of gene families associated with plant cell wall degradation and secondary metabolism in the genomes of grapevine trunk pathogens.</title>
        <authorList>
            <person name="Lawrence D.P."/>
            <person name="Travadon R."/>
            <person name="Rolshausen P.E."/>
            <person name="Baumgartner K."/>
        </authorList>
    </citation>
    <scope>NUCLEOTIDE SEQUENCE [LARGE SCALE GENOMIC DNA]</scope>
    <source>
        <strain evidence="2">DA912</strain>
    </source>
</reference>
<dbReference type="OrthoDB" id="5204141at2759"/>
<organism evidence="2 3">
    <name type="scientific">Diaporthe ampelina</name>
    <dbReference type="NCBI Taxonomy" id="1214573"/>
    <lineage>
        <taxon>Eukaryota</taxon>
        <taxon>Fungi</taxon>
        <taxon>Dikarya</taxon>
        <taxon>Ascomycota</taxon>
        <taxon>Pezizomycotina</taxon>
        <taxon>Sordariomycetes</taxon>
        <taxon>Sordariomycetidae</taxon>
        <taxon>Diaporthales</taxon>
        <taxon>Diaporthaceae</taxon>
        <taxon>Diaporthe</taxon>
    </lineage>
</organism>
<accession>A0A0G2FQG9</accession>
<dbReference type="Proteomes" id="UP000034680">
    <property type="component" value="Unassembled WGS sequence"/>
</dbReference>
<evidence type="ECO:0000313" key="3">
    <source>
        <dbReference type="Proteomes" id="UP000034680"/>
    </source>
</evidence>
<reference evidence="2 3" key="2">
    <citation type="submission" date="2015-05" db="EMBL/GenBank/DDBJ databases">
        <authorList>
            <person name="Morales-Cruz A."/>
            <person name="Amrine K.C."/>
            <person name="Cantu D."/>
        </authorList>
    </citation>
    <scope>NUCLEOTIDE SEQUENCE [LARGE SCALE GENOMIC DNA]</scope>
    <source>
        <strain evidence="2">DA912</strain>
    </source>
</reference>
<protein>
    <recommendedName>
        <fullName evidence="4">Small secreted protein</fullName>
    </recommendedName>
</protein>
<comment type="caution">
    <text evidence="2">The sequence shown here is derived from an EMBL/GenBank/DDBJ whole genome shotgun (WGS) entry which is preliminary data.</text>
</comment>
<proteinExistence type="predicted"/>
<dbReference type="EMBL" id="LCUC01000134">
    <property type="protein sequence ID" value="KKY36244.1"/>
    <property type="molecule type" value="Genomic_DNA"/>
</dbReference>
<feature type="chain" id="PRO_5002544413" description="Small secreted protein" evidence="1">
    <location>
        <begin position="21"/>
        <end position="132"/>
    </location>
</feature>
<evidence type="ECO:0000313" key="2">
    <source>
        <dbReference type="EMBL" id="KKY36244.1"/>
    </source>
</evidence>
<evidence type="ECO:0008006" key="4">
    <source>
        <dbReference type="Google" id="ProtNLM"/>
    </source>
</evidence>
<evidence type="ECO:0000256" key="1">
    <source>
        <dbReference type="SAM" id="SignalP"/>
    </source>
</evidence>
<feature type="signal peptide" evidence="1">
    <location>
        <begin position="1"/>
        <end position="20"/>
    </location>
</feature>
<keyword evidence="3" id="KW-1185">Reference proteome</keyword>
<dbReference type="AlphaFoldDB" id="A0A0G2FQG9"/>